<dbReference type="Gene3D" id="3.10.450.40">
    <property type="match status" value="1"/>
</dbReference>
<sequence length="115" mass="12961">MSIFHWKNICREGSGMTIDLKHITVAFDYASGDVADIKRCLECLYQTAEGTCPLDREFGLNTDFVGMPMDVAKSQFAVEIIDKTDRYEPRATVKDINFSFNEDGQLQAEVVITNV</sequence>
<evidence type="ECO:0000313" key="1">
    <source>
        <dbReference type="EMBL" id="DAD97253.1"/>
    </source>
</evidence>
<organism evidence="1">
    <name type="scientific">Myoviridae sp. ct8Eu10</name>
    <dbReference type="NCBI Taxonomy" id="2826621"/>
    <lineage>
        <taxon>Viruses</taxon>
        <taxon>Duplodnaviria</taxon>
        <taxon>Heunggongvirae</taxon>
        <taxon>Uroviricota</taxon>
        <taxon>Caudoviricetes</taxon>
    </lineage>
</organism>
<proteinExistence type="predicted"/>
<reference evidence="1" key="1">
    <citation type="journal article" date="2021" name="Proc. Natl. Acad. Sci. U.S.A.">
        <title>A Catalog of Tens of Thousands of Viruses from Human Metagenomes Reveals Hidden Associations with Chronic Diseases.</title>
        <authorList>
            <person name="Tisza M.J."/>
            <person name="Buck C.B."/>
        </authorList>
    </citation>
    <scope>NUCLEOTIDE SEQUENCE</scope>
    <source>
        <strain evidence="1">Ct8Eu10</strain>
    </source>
</reference>
<dbReference type="SUPFAM" id="SSF160719">
    <property type="entry name" value="gpW/gp25-like"/>
    <property type="match status" value="1"/>
</dbReference>
<accession>A0A8S5NR22</accession>
<protein>
    <submittedName>
        <fullName evidence="1">Lysozyme-like protein</fullName>
    </submittedName>
</protein>
<dbReference type="EMBL" id="BK015234">
    <property type="protein sequence ID" value="DAD97253.1"/>
    <property type="molecule type" value="Genomic_DNA"/>
</dbReference>
<name>A0A8S5NR22_9CAUD</name>